<dbReference type="AlphaFoldDB" id="A0AAN9KUF8"/>
<dbReference type="Proteomes" id="UP001367508">
    <property type="component" value="Unassembled WGS sequence"/>
</dbReference>
<dbReference type="EMBL" id="JAYMYQ010000006">
    <property type="protein sequence ID" value="KAK7323446.1"/>
    <property type="molecule type" value="Genomic_DNA"/>
</dbReference>
<evidence type="ECO:0000313" key="1">
    <source>
        <dbReference type="EMBL" id="KAK7323446.1"/>
    </source>
</evidence>
<protein>
    <submittedName>
        <fullName evidence="1">Uncharacterized protein</fullName>
    </submittedName>
</protein>
<proteinExistence type="predicted"/>
<evidence type="ECO:0000313" key="2">
    <source>
        <dbReference type="Proteomes" id="UP001367508"/>
    </source>
</evidence>
<name>A0AAN9KUF8_CANGL</name>
<gene>
    <name evidence="1" type="ORF">VNO77_26919</name>
</gene>
<comment type="caution">
    <text evidence="1">The sequence shown here is derived from an EMBL/GenBank/DDBJ whole genome shotgun (WGS) entry which is preliminary data.</text>
</comment>
<reference evidence="1 2" key="1">
    <citation type="submission" date="2024-01" db="EMBL/GenBank/DDBJ databases">
        <title>The genomes of 5 underutilized Papilionoideae crops provide insights into root nodulation and disease resistanc.</title>
        <authorList>
            <person name="Jiang F."/>
        </authorList>
    </citation>
    <scope>NUCLEOTIDE SEQUENCE [LARGE SCALE GENOMIC DNA]</scope>
    <source>
        <strain evidence="1">LVBAO_FW01</strain>
        <tissue evidence="1">Leaves</tissue>
    </source>
</reference>
<organism evidence="1 2">
    <name type="scientific">Canavalia gladiata</name>
    <name type="common">Sword bean</name>
    <name type="synonym">Dolichos gladiatus</name>
    <dbReference type="NCBI Taxonomy" id="3824"/>
    <lineage>
        <taxon>Eukaryota</taxon>
        <taxon>Viridiplantae</taxon>
        <taxon>Streptophyta</taxon>
        <taxon>Embryophyta</taxon>
        <taxon>Tracheophyta</taxon>
        <taxon>Spermatophyta</taxon>
        <taxon>Magnoliopsida</taxon>
        <taxon>eudicotyledons</taxon>
        <taxon>Gunneridae</taxon>
        <taxon>Pentapetalae</taxon>
        <taxon>rosids</taxon>
        <taxon>fabids</taxon>
        <taxon>Fabales</taxon>
        <taxon>Fabaceae</taxon>
        <taxon>Papilionoideae</taxon>
        <taxon>50 kb inversion clade</taxon>
        <taxon>NPAAA clade</taxon>
        <taxon>indigoferoid/millettioid clade</taxon>
        <taxon>Phaseoleae</taxon>
        <taxon>Canavalia</taxon>
    </lineage>
</organism>
<accession>A0AAN9KUF8</accession>
<keyword evidence="2" id="KW-1185">Reference proteome</keyword>
<sequence>MWTHPHLLKDIATCKYPHITTVPPTYGLHRVAPLSPSRTNIELIKRCEMEPTTQWMRACDGSMTRRYDGWVARGLGGACFLSNTHSSNHARSQEYVYVAWGFSPIARSNTVKLHVLEILDSKS</sequence>